<gene>
    <name evidence="4" type="ORF">JIN82_01030</name>
</gene>
<dbReference type="PANTHER" id="PTHR42693">
    <property type="entry name" value="ARYLSULFATASE FAMILY MEMBER"/>
    <property type="match status" value="1"/>
</dbReference>
<name>A0A8J7SIR2_9BACT</name>
<evidence type="ECO:0000313" key="4">
    <source>
        <dbReference type="EMBL" id="MBK1789730.1"/>
    </source>
</evidence>
<protein>
    <submittedName>
        <fullName evidence="4">Sulfatase-like hydrolase/transferase</fullName>
    </submittedName>
</protein>
<dbReference type="Proteomes" id="UP000624703">
    <property type="component" value="Unassembled WGS sequence"/>
</dbReference>
<evidence type="ECO:0000256" key="1">
    <source>
        <dbReference type="ARBA" id="ARBA00008779"/>
    </source>
</evidence>
<dbReference type="InterPro" id="IPR000917">
    <property type="entry name" value="Sulfatase_N"/>
</dbReference>
<dbReference type="Gene3D" id="3.30.1120.10">
    <property type="match status" value="1"/>
</dbReference>
<proteinExistence type="inferred from homology"/>
<dbReference type="InterPro" id="IPR017850">
    <property type="entry name" value="Alkaline_phosphatase_core_sf"/>
</dbReference>
<dbReference type="EMBL" id="JAENIM010000008">
    <property type="protein sequence ID" value="MBK1789730.1"/>
    <property type="molecule type" value="Genomic_DNA"/>
</dbReference>
<dbReference type="PANTHER" id="PTHR42693:SF53">
    <property type="entry name" value="ENDO-4-O-SULFATASE"/>
    <property type="match status" value="1"/>
</dbReference>
<feature type="domain" description="Sulfatase N-terminal" evidence="3">
    <location>
        <begin position="19"/>
        <end position="372"/>
    </location>
</feature>
<organism evidence="4 5">
    <name type="scientific">Persicirhabdus sediminis</name>
    <dbReference type="NCBI Taxonomy" id="454144"/>
    <lineage>
        <taxon>Bacteria</taxon>
        <taxon>Pseudomonadati</taxon>
        <taxon>Verrucomicrobiota</taxon>
        <taxon>Verrucomicrobiia</taxon>
        <taxon>Verrucomicrobiales</taxon>
        <taxon>Verrucomicrobiaceae</taxon>
        <taxon>Persicirhabdus</taxon>
    </lineage>
</organism>
<dbReference type="Gene3D" id="3.40.720.10">
    <property type="entry name" value="Alkaline Phosphatase, subunit A"/>
    <property type="match status" value="1"/>
</dbReference>
<comment type="caution">
    <text evidence="4">The sequence shown here is derived from an EMBL/GenBank/DDBJ whole genome shotgun (WGS) entry which is preliminary data.</text>
</comment>
<dbReference type="InterPro" id="IPR050738">
    <property type="entry name" value="Sulfatase"/>
</dbReference>
<evidence type="ECO:0000313" key="5">
    <source>
        <dbReference type="Proteomes" id="UP000624703"/>
    </source>
</evidence>
<comment type="similarity">
    <text evidence="1">Belongs to the sulfatase family.</text>
</comment>
<sequence length="480" mass="54312">MNALLSLLGLSAISAEEKPNFIMLLVDDMGWGDTGFNGHPVIKTPNLDQMAENGLKMNRFYSTNCTCSPSRAAILTGRHNLRLGLTGFMSTPSDENPGTWHLLESEITYAEALQEAGYATAHFGKWHVGYMCPEQSPEHYFTPGMAGFEEWFTSHNVLYTYDPYQALPPGKDEKHLYYDQGKLITLAEGQKRPELRRDDTTILMDRTLDYIERMHEQGRPFAVATWFHHMHGPLSQNPDLLSLYPAGLPADEVKYYSNASSIDIEVGRLRAKLRELGIADNTMILFTSDNGPVGGTQFRDRLNQGESHGGRFVYGFRGSAGPFRGGKYHLGEGGILVPGVIEWPAQLSQPAVTDVPLVQTDYFPTVLEAAGVAMPDDREYDGISWMPLFRGEKLARPRGIAFSSGRQRAYRNDTYKVVSEDKQPEFTRLYNLLDDPYEEKNLVKENPELFESMVKEYEQWEQKALADWQVMLVKDKERKQ</sequence>
<dbReference type="AlphaFoldDB" id="A0A8J7SIR2"/>
<dbReference type="GO" id="GO:0004065">
    <property type="term" value="F:arylsulfatase activity"/>
    <property type="evidence" value="ECO:0007669"/>
    <property type="project" value="TreeGrafter"/>
</dbReference>
<dbReference type="RefSeq" id="WP_200309773.1">
    <property type="nucleotide sequence ID" value="NZ_JAENIM010000008.1"/>
</dbReference>
<evidence type="ECO:0000256" key="2">
    <source>
        <dbReference type="ARBA" id="ARBA00022801"/>
    </source>
</evidence>
<dbReference type="SUPFAM" id="SSF53649">
    <property type="entry name" value="Alkaline phosphatase-like"/>
    <property type="match status" value="1"/>
</dbReference>
<evidence type="ECO:0000259" key="3">
    <source>
        <dbReference type="Pfam" id="PF00884"/>
    </source>
</evidence>
<keyword evidence="2 4" id="KW-0378">Hydrolase</keyword>
<keyword evidence="5" id="KW-1185">Reference proteome</keyword>
<accession>A0A8J7SIR2</accession>
<dbReference type="Pfam" id="PF00884">
    <property type="entry name" value="Sulfatase"/>
    <property type="match status" value="1"/>
</dbReference>
<reference evidence="4" key="1">
    <citation type="submission" date="2021-01" db="EMBL/GenBank/DDBJ databases">
        <title>Modified the classification status of verrucomicrobia.</title>
        <authorList>
            <person name="Feng X."/>
        </authorList>
    </citation>
    <scope>NUCLEOTIDE SEQUENCE</scope>
    <source>
        <strain evidence="4">_KCTC 22039</strain>
    </source>
</reference>